<organism evidence="1 2">
    <name type="scientific">Cimex lectularius</name>
    <name type="common">Bed bug</name>
    <name type="synonym">Acanthia lectularia</name>
    <dbReference type="NCBI Taxonomy" id="79782"/>
    <lineage>
        <taxon>Eukaryota</taxon>
        <taxon>Metazoa</taxon>
        <taxon>Ecdysozoa</taxon>
        <taxon>Arthropoda</taxon>
        <taxon>Hexapoda</taxon>
        <taxon>Insecta</taxon>
        <taxon>Pterygota</taxon>
        <taxon>Neoptera</taxon>
        <taxon>Paraneoptera</taxon>
        <taxon>Hemiptera</taxon>
        <taxon>Heteroptera</taxon>
        <taxon>Panheteroptera</taxon>
        <taxon>Cimicomorpha</taxon>
        <taxon>Cimicidae</taxon>
        <taxon>Cimex</taxon>
    </lineage>
</organism>
<accession>A0A8I6RKA8</accession>
<reference evidence="1" key="1">
    <citation type="submission" date="2022-01" db="UniProtKB">
        <authorList>
            <consortium name="EnsemblMetazoa"/>
        </authorList>
    </citation>
    <scope>IDENTIFICATION</scope>
</reference>
<dbReference type="InterPro" id="IPR052748">
    <property type="entry name" value="ISR_Activator"/>
</dbReference>
<dbReference type="InterPro" id="IPR006597">
    <property type="entry name" value="Sel1-like"/>
</dbReference>
<proteinExistence type="predicted"/>
<dbReference type="AlphaFoldDB" id="A0A8I6RKA8"/>
<dbReference type="InterPro" id="IPR011990">
    <property type="entry name" value="TPR-like_helical_dom_sf"/>
</dbReference>
<dbReference type="Pfam" id="PF08238">
    <property type="entry name" value="Sel1"/>
    <property type="match status" value="2"/>
</dbReference>
<dbReference type="Gene3D" id="1.25.40.10">
    <property type="entry name" value="Tetratricopeptide repeat domain"/>
    <property type="match status" value="1"/>
</dbReference>
<dbReference type="Proteomes" id="UP000494040">
    <property type="component" value="Unassembled WGS sequence"/>
</dbReference>
<evidence type="ECO:0000313" key="2">
    <source>
        <dbReference type="Proteomes" id="UP000494040"/>
    </source>
</evidence>
<evidence type="ECO:0008006" key="3">
    <source>
        <dbReference type="Google" id="ProtNLM"/>
    </source>
</evidence>
<dbReference type="RefSeq" id="XP_014246724.1">
    <property type="nucleotide sequence ID" value="XM_014391238.2"/>
</dbReference>
<dbReference type="OMA" id="ACRTNVY"/>
<dbReference type="SMART" id="SM00671">
    <property type="entry name" value="SEL1"/>
    <property type="match status" value="2"/>
</dbReference>
<dbReference type="SUPFAM" id="SSF81901">
    <property type="entry name" value="HCP-like"/>
    <property type="match status" value="1"/>
</dbReference>
<protein>
    <recommendedName>
        <fullName evidence="3">HCP-like protein</fullName>
    </recommendedName>
</protein>
<dbReference type="OrthoDB" id="2384430at2759"/>
<evidence type="ECO:0000313" key="1">
    <source>
        <dbReference type="EnsemblMetazoa" id="XP_014246724.1"/>
    </source>
</evidence>
<keyword evidence="2" id="KW-1185">Reference proteome</keyword>
<name>A0A8I6RKA8_CIMLE</name>
<dbReference type="EnsemblMetazoa" id="XM_014391238.2">
    <property type="protein sequence ID" value="XP_014246724.1"/>
    <property type="gene ID" value="LOC106665065"/>
</dbReference>
<dbReference type="PANTHER" id="PTHR45011">
    <property type="entry name" value="DAP3-BINDING CELL DEATH ENHANCER 1"/>
    <property type="match status" value="1"/>
</dbReference>
<dbReference type="KEGG" id="clec:106665065"/>
<dbReference type="GeneID" id="106665065"/>
<dbReference type="PANTHER" id="PTHR45011:SF1">
    <property type="entry name" value="DAP3-BINDING CELL DEATH ENHANCER 1"/>
    <property type="match status" value="1"/>
</dbReference>
<sequence length="368" mass="41033">MWKFIPKGIRDTLERGLNIHRKSDTRVARNKKTLNCYILEGLKGITCGSSGCDQSKKQGSYCNEKNWFTAFSCSSALALGWVLSQPCIWKRRLYNDKPTILKKLNLAEQLAVVAFLQPNNGKEALANCVHSDSVIYGPKTAEEAFQEGIEEFSNVHNTIWAEIENAKGMACIASKDNNEAFKHFMHSSKLGYPPAEYNIALCYERGIGIKQDFAKAAKWYEKAASNGHTTAMYNLGVFYAHGWGGLEESREKAKNLFIQAAEKGEPHATAALGRQDKVDNKLTESPPKLEEGHVSHKMDNDSGINVDLSNDIDNLLNLSSINLKDDCKSVQSGLLHRLYKVSSNFGTPDAKSIMHTYEFLQLIDGKNM</sequence>